<organism evidence="2">
    <name type="scientific">marine sediment metagenome</name>
    <dbReference type="NCBI Taxonomy" id="412755"/>
    <lineage>
        <taxon>unclassified sequences</taxon>
        <taxon>metagenomes</taxon>
        <taxon>ecological metagenomes</taxon>
    </lineage>
</organism>
<dbReference type="Pfam" id="PF13503">
    <property type="entry name" value="DUF4123"/>
    <property type="match status" value="1"/>
</dbReference>
<feature type="domain" description="DUF4123" evidence="1">
    <location>
        <begin position="7"/>
        <end position="123"/>
    </location>
</feature>
<proteinExistence type="predicted"/>
<gene>
    <name evidence="2" type="ORF">LCGC14_0259540</name>
</gene>
<evidence type="ECO:0000259" key="1">
    <source>
        <dbReference type="Pfam" id="PF13503"/>
    </source>
</evidence>
<reference evidence="2" key="1">
    <citation type="journal article" date="2015" name="Nature">
        <title>Complex archaea that bridge the gap between prokaryotes and eukaryotes.</title>
        <authorList>
            <person name="Spang A."/>
            <person name="Saw J.H."/>
            <person name="Jorgensen S.L."/>
            <person name="Zaremba-Niedzwiedzka K."/>
            <person name="Martijn J."/>
            <person name="Lind A.E."/>
            <person name="van Eijk R."/>
            <person name="Schleper C."/>
            <person name="Guy L."/>
            <person name="Ettema T.J."/>
        </authorList>
    </citation>
    <scope>NUCLEOTIDE SEQUENCE</scope>
</reference>
<dbReference type="EMBL" id="LAZR01000139">
    <property type="protein sequence ID" value="KKN87277.1"/>
    <property type="molecule type" value="Genomic_DNA"/>
</dbReference>
<evidence type="ECO:0000313" key="2">
    <source>
        <dbReference type="EMBL" id="KKN87277.1"/>
    </source>
</evidence>
<dbReference type="AlphaFoldDB" id="A0A0F9UIX3"/>
<comment type="caution">
    <text evidence="2">The sequence shown here is derived from an EMBL/GenBank/DDBJ whole genome shotgun (WGS) entry which is preliminary data.</text>
</comment>
<dbReference type="InterPro" id="IPR025391">
    <property type="entry name" value="DUF4123"/>
</dbReference>
<name>A0A0F9UIX3_9ZZZZ</name>
<accession>A0A0F9UIX3</accession>
<protein>
    <recommendedName>
        <fullName evidence="1">DUF4123 domain-containing protein</fullName>
    </recommendedName>
</protein>
<sequence length="290" mass="33198">MSRSTTYLLFDGVLQANLLPWLYQQDEALDILPLYMGTRWAELSDIGPVLVQPSSTSTLLADCQQRAELRTCCSLLTSTQSSYAIMDHLQNFITVTDTLGSHSLLRFADPLVLQYWLDSYDQMTLGQILGPIDQWNVAVHQPRWAQTDDVSWQRFSSPAIRRIEAASSLNHLGERQVNALDHAYEQRFHGRLDSWIEDTYAEFRATRLAVWGRWLEDQLRTAREWGLTTERSITIWITGCILLGDDVFHANSSRYSEWLAANPTANSHHPDSRIQAFDQACLSRHQKDLA</sequence>